<dbReference type="GO" id="GO:0004015">
    <property type="term" value="F:adenosylmethionine-8-amino-7-oxononanoate transaminase activity"/>
    <property type="evidence" value="ECO:0007669"/>
    <property type="project" value="UniProtKB-UniRule"/>
</dbReference>
<dbReference type="Gene3D" id="3.90.1150.10">
    <property type="entry name" value="Aspartate Aminotransferase, domain 1"/>
    <property type="match status" value="1"/>
</dbReference>
<evidence type="ECO:0000256" key="6">
    <source>
        <dbReference type="ARBA" id="ARBA00022679"/>
    </source>
</evidence>
<dbReference type="AlphaFoldDB" id="A0A1R1RTM0"/>
<feature type="binding site" evidence="11">
    <location>
        <begin position="316"/>
        <end position="317"/>
    </location>
    <ligand>
        <name>pyridoxal 5'-phosphate</name>
        <dbReference type="ChEBI" id="CHEBI:597326"/>
    </ligand>
</feature>
<gene>
    <name evidence="11" type="primary">bioA</name>
    <name evidence="12" type="ORF">BW143_00165</name>
</gene>
<dbReference type="Pfam" id="PF00202">
    <property type="entry name" value="Aminotran_3"/>
    <property type="match status" value="1"/>
</dbReference>
<feature type="binding site" evidence="11">
    <location>
        <begin position="113"/>
        <end position="114"/>
    </location>
    <ligand>
        <name>pyridoxal 5'-phosphate</name>
        <dbReference type="ChEBI" id="CHEBI:597326"/>
    </ligand>
</feature>
<feature type="binding site" evidence="11">
    <location>
        <position position="315"/>
    </location>
    <ligand>
        <name>substrate</name>
    </ligand>
</feature>
<protein>
    <recommendedName>
        <fullName evidence="11">Adenosylmethionine-8-amino-7-oxononanoate aminotransferase</fullName>
        <ecNumber evidence="11">2.6.1.62</ecNumber>
    </recommendedName>
    <alternativeName>
        <fullName evidence="11">7,8-diamino-pelargonic acid aminotransferase</fullName>
        <shortName evidence="11">DAPA AT</shortName>
        <shortName evidence="11">DAPA aminotransferase</shortName>
    </alternativeName>
    <alternativeName>
        <fullName evidence="11">7,8-diaminononanoate synthase</fullName>
        <shortName evidence="11">DANS</shortName>
    </alternativeName>
    <alternativeName>
        <fullName evidence="11">Diaminopelargonic acid synthase</fullName>
    </alternativeName>
</protein>
<comment type="caution">
    <text evidence="12">The sequence shown here is derived from an EMBL/GenBank/DDBJ whole genome shotgun (WGS) entry which is preliminary data.</text>
</comment>
<dbReference type="InterPro" id="IPR049704">
    <property type="entry name" value="Aminotrans_3_PPA_site"/>
</dbReference>
<comment type="caution">
    <text evidence="11">Lacks conserved residue(s) required for the propagation of feature annotation.</text>
</comment>
<evidence type="ECO:0000256" key="8">
    <source>
        <dbReference type="ARBA" id="ARBA00022756"/>
    </source>
</evidence>
<feature type="binding site" evidence="11">
    <location>
        <position position="251"/>
    </location>
    <ligand>
        <name>pyridoxal 5'-phosphate</name>
        <dbReference type="ChEBI" id="CHEBI:597326"/>
    </ligand>
</feature>
<dbReference type="EMBL" id="MTJL01000001">
    <property type="protein sequence ID" value="OMI10051.1"/>
    <property type="molecule type" value="Genomic_DNA"/>
</dbReference>
<evidence type="ECO:0000256" key="1">
    <source>
        <dbReference type="ARBA" id="ARBA00001933"/>
    </source>
</evidence>
<sequence>MNQSLIEKSKQHLWLPFTQMKDYDEHPLIIESGEGIKLKDIDGKEYYDGFSSVWLNVHGHRKTELDEAIKKQLGKIAHSTLLGMTNVPATELAEILVKISPEKLTRVFYSDSGAEAMEIALKMAFQYWKNTGKPEKQKFISMRNGYHGDTIGAVSVGSIELFHHVYGPLMFDSFKARVPYVYRSESGDPDLCRDESLEELEKLLIEHHGEIAALSIESMVQGASGMIVMPEGYLAGVRRLCTKYDVLMIVDEVATGFGRTGKMFACEHENVQPDLMAAGKGITGGYLPIAVTFATEEIYKAFYDDYEKLKTFFHGHSYTGNQLGCAVAIENLRLFESEKIVEQVAEKSKALHLLLQDLTSLPHVGDIRQLGFMCGIELVQSKKTKRSFPPEQRVGYQVSLKMRELGMLTRPLGDVAAFLPPLASTTEELEAMVSIMKEAIHEVTSRES</sequence>
<comment type="pathway">
    <text evidence="11">Cofactor biosynthesis; biotin biosynthesis; 7,8-diaminononanoate from 8-amino-7-oxononanoate (SAM route): step 1/1.</text>
</comment>
<dbReference type="OrthoDB" id="9807885at2"/>
<evidence type="ECO:0000256" key="10">
    <source>
        <dbReference type="ARBA" id="ARBA00060970"/>
    </source>
</evidence>
<dbReference type="Gene3D" id="3.40.640.10">
    <property type="entry name" value="Type I PLP-dependent aspartate aminotransferase-like (Major domain)"/>
    <property type="match status" value="1"/>
</dbReference>
<evidence type="ECO:0000313" key="13">
    <source>
        <dbReference type="Proteomes" id="UP000187367"/>
    </source>
</evidence>
<dbReference type="InterPro" id="IPR005814">
    <property type="entry name" value="Aminotrans_3"/>
</dbReference>
<keyword evidence="4 11" id="KW-0963">Cytoplasm</keyword>
<feature type="binding site" evidence="11">
    <location>
        <position position="280"/>
    </location>
    <ligand>
        <name>substrate</name>
    </ligand>
</feature>
<keyword evidence="8 11" id="KW-0093">Biotin biosynthesis</keyword>
<feature type="modified residue" description="N6-(pyridoxal phosphate)lysine" evidence="11">
    <location>
        <position position="280"/>
    </location>
</feature>
<dbReference type="PANTHER" id="PTHR42684">
    <property type="entry name" value="ADENOSYLMETHIONINE-8-AMINO-7-OXONONANOATE AMINOTRANSFERASE"/>
    <property type="match status" value="1"/>
</dbReference>
<name>A0A1R1RTM0_9BACI</name>
<evidence type="ECO:0000256" key="7">
    <source>
        <dbReference type="ARBA" id="ARBA00022691"/>
    </source>
</evidence>
<evidence type="ECO:0000256" key="9">
    <source>
        <dbReference type="ARBA" id="ARBA00022898"/>
    </source>
</evidence>
<feature type="site" description="Participates in the substrate recognition with KAPA and in a stacking interaction with the adenine ring of SAM" evidence="11">
    <location>
        <position position="17"/>
    </location>
</feature>
<dbReference type="InterPro" id="IPR015422">
    <property type="entry name" value="PyrdxlP-dep_Trfase_small"/>
</dbReference>
<evidence type="ECO:0000256" key="11">
    <source>
        <dbReference type="HAMAP-Rule" id="MF_00834"/>
    </source>
</evidence>
<dbReference type="NCBIfam" id="TIGR00508">
    <property type="entry name" value="bioA"/>
    <property type="match status" value="1"/>
</dbReference>
<dbReference type="CDD" id="cd00610">
    <property type="entry name" value="OAT_like"/>
    <property type="match status" value="1"/>
</dbReference>
<keyword evidence="13" id="KW-1185">Reference proteome</keyword>
<keyword evidence="6 11" id="KW-0808">Transferase</keyword>
<comment type="catalytic activity">
    <reaction evidence="11">
        <text>(8S)-8-amino-7-oxononanoate + S-adenosyl-L-methionine = S-adenosyl-4-methylsulfanyl-2-oxobutanoate + (7R,8S)-7,8-diammoniononanoate</text>
        <dbReference type="Rhea" id="RHEA:16861"/>
        <dbReference type="ChEBI" id="CHEBI:16490"/>
        <dbReference type="ChEBI" id="CHEBI:59789"/>
        <dbReference type="ChEBI" id="CHEBI:149468"/>
        <dbReference type="ChEBI" id="CHEBI:149469"/>
        <dbReference type="EC" id="2.6.1.62"/>
    </reaction>
</comment>
<proteinExistence type="inferred from homology"/>
<keyword evidence="5 11" id="KW-0032">Aminotransferase</keyword>
<dbReference type="InterPro" id="IPR005815">
    <property type="entry name" value="BioA"/>
</dbReference>
<keyword evidence="9 11" id="KW-0663">Pyridoxal phosphate</keyword>
<accession>A0A1R1QZD5</accession>
<feature type="binding site" evidence="11">
    <location>
        <position position="146"/>
    </location>
    <ligand>
        <name>substrate</name>
    </ligand>
</feature>
<dbReference type="GO" id="GO:0005737">
    <property type="term" value="C:cytoplasm"/>
    <property type="evidence" value="ECO:0007669"/>
    <property type="project" value="UniProtKB-SubCell"/>
</dbReference>
<dbReference type="UniPathway" id="UPA00078">
    <property type="reaction ID" value="UER00160"/>
</dbReference>
<keyword evidence="7 11" id="KW-0949">S-adenosyl-L-methionine</keyword>
<dbReference type="SUPFAM" id="SSF53383">
    <property type="entry name" value="PLP-dependent transferases"/>
    <property type="match status" value="1"/>
</dbReference>
<comment type="function">
    <text evidence="11">Catalyzes the transfer of the alpha-amino group from S-adenosyl-L-methionine (SAM) to 7-keto-8-aminopelargonic acid (KAPA) to form 7,8-diaminopelargonic acid (DAPA). It is the only aminotransferase known to utilize SAM as an amino donor.</text>
</comment>
<evidence type="ECO:0000256" key="5">
    <source>
        <dbReference type="ARBA" id="ARBA00022576"/>
    </source>
</evidence>
<dbReference type="PANTHER" id="PTHR42684:SF17">
    <property type="entry name" value="ADENOSYLMETHIONINE-8-AMINO-7-OXONONANOATE AMINOTRANSFERASE"/>
    <property type="match status" value="1"/>
</dbReference>
<dbReference type="GO" id="GO:0009102">
    <property type="term" value="P:biotin biosynthetic process"/>
    <property type="evidence" value="ECO:0007669"/>
    <property type="project" value="UniProtKB-UniRule"/>
</dbReference>
<dbReference type="FunFam" id="3.40.640.10:FF:000078">
    <property type="entry name" value="Adenosylmethionine-8-amino-7-oxononanoate aminotransferase"/>
    <property type="match status" value="1"/>
</dbReference>
<dbReference type="InterPro" id="IPR015424">
    <property type="entry name" value="PyrdxlP-dep_Trfase"/>
</dbReference>
<organism evidence="12 13">
    <name type="scientific">Bacillus swezeyi</name>
    <dbReference type="NCBI Taxonomy" id="1925020"/>
    <lineage>
        <taxon>Bacteria</taxon>
        <taxon>Bacillati</taxon>
        <taxon>Bacillota</taxon>
        <taxon>Bacilli</taxon>
        <taxon>Bacillales</taxon>
        <taxon>Bacillaceae</taxon>
        <taxon>Bacillus</taxon>
    </lineage>
</organism>
<evidence type="ECO:0000256" key="3">
    <source>
        <dbReference type="ARBA" id="ARBA00011738"/>
    </source>
</evidence>
<feature type="binding site" evidence="11">
    <location>
        <position position="410"/>
    </location>
    <ligand>
        <name>substrate</name>
    </ligand>
</feature>
<dbReference type="InterPro" id="IPR015421">
    <property type="entry name" value="PyrdxlP-dep_Trfase_major"/>
</dbReference>
<dbReference type="HAMAP" id="MF_00834">
    <property type="entry name" value="BioA"/>
    <property type="match status" value="1"/>
</dbReference>
<comment type="similarity">
    <text evidence="10 11">Belongs to the class-III pyridoxal-phosphate-dependent aminotransferase family. BioA subfamily.</text>
</comment>
<evidence type="ECO:0000256" key="2">
    <source>
        <dbReference type="ARBA" id="ARBA00004496"/>
    </source>
</evidence>
<evidence type="ECO:0000256" key="4">
    <source>
        <dbReference type="ARBA" id="ARBA00022490"/>
    </source>
</evidence>
<dbReference type="RefSeq" id="WP_076761994.1">
    <property type="nucleotide sequence ID" value="NZ_JARMMK010000012.1"/>
</dbReference>
<dbReference type="GO" id="GO:0030170">
    <property type="term" value="F:pyridoxal phosphate binding"/>
    <property type="evidence" value="ECO:0007669"/>
    <property type="project" value="UniProtKB-UniRule"/>
</dbReference>
<comment type="cofactor">
    <cofactor evidence="1 11">
        <name>pyridoxal 5'-phosphate</name>
        <dbReference type="ChEBI" id="CHEBI:597326"/>
    </cofactor>
</comment>
<dbReference type="PROSITE" id="PS00600">
    <property type="entry name" value="AA_TRANSFER_CLASS_3"/>
    <property type="match status" value="1"/>
</dbReference>
<evidence type="ECO:0000313" key="12">
    <source>
        <dbReference type="EMBL" id="OMI10051.1"/>
    </source>
</evidence>
<accession>A0A1R1RTM0</accession>
<comment type="subcellular location">
    <subcellularLocation>
        <location evidence="2 11">Cytoplasm</location>
    </subcellularLocation>
</comment>
<dbReference type="PIRSF" id="PIRSF000521">
    <property type="entry name" value="Transaminase_4ab_Lys_Orn"/>
    <property type="match status" value="1"/>
</dbReference>
<reference evidence="12 13" key="1">
    <citation type="submission" date="2017-01" db="EMBL/GenBank/DDBJ databases">
        <title>Bacillus phylogenomics.</title>
        <authorList>
            <person name="Dunlap C."/>
        </authorList>
    </citation>
    <scope>NUCLEOTIDE SEQUENCE [LARGE SCALE GENOMIC DNA]</scope>
    <source>
        <strain evidence="12 13">NRRL B-41282</strain>
    </source>
</reference>
<dbReference type="EC" id="2.6.1.62" evidence="11"/>
<comment type="subunit">
    <text evidence="3 11">Homodimer.</text>
</comment>
<dbReference type="Proteomes" id="UP000187367">
    <property type="component" value="Unassembled WGS sequence"/>
</dbReference>